<organism evidence="2 3">
    <name type="scientific">Spirosoma agri</name>
    <dbReference type="NCBI Taxonomy" id="1987381"/>
    <lineage>
        <taxon>Bacteria</taxon>
        <taxon>Pseudomonadati</taxon>
        <taxon>Bacteroidota</taxon>
        <taxon>Cytophagia</taxon>
        <taxon>Cytophagales</taxon>
        <taxon>Cytophagaceae</taxon>
        <taxon>Spirosoma</taxon>
    </lineage>
</organism>
<evidence type="ECO:0000256" key="1">
    <source>
        <dbReference type="SAM" id="Phobius"/>
    </source>
</evidence>
<evidence type="ECO:0000313" key="3">
    <source>
        <dbReference type="Proteomes" id="UP000477386"/>
    </source>
</evidence>
<feature type="transmembrane region" description="Helical" evidence="1">
    <location>
        <begin position="113"/>
        <end position="133"/>
    </location>
</feature>
<keyword evidence="3" id="KW-1185">Reference proteome</keyword>
<feature type="transmembrane region" description="Helical" evidence="1">
    <location>
        <begin position="20"/>
        <end position="46"/>
    </location>
</feature>
<keyword evidence="1" id="KW-0812">Transmembrane</keyword>
<accession>A0A6M0ITE2</accession>
<name>A0A6M0ITE2_9BACT</name>
<keyword evidence="1" id="KW-0472">Membrane</keyword>
<comment type="caution">
    <text evidence="2">The sequence shown here is derived from an EMBL/GenBank/DDBJ whole genome shotgun (WGS) entry which is preliminary data.</text>
</comment>
<feature type="transmembrane region" description="Helical" evidence="1">
    <location>
        <begin position="177"/>
        <end position="197"/>
    </location>
</feature>
<sequence>MTRAIQPLQPIKSTFSHRMLRIAASCWLIVASVGQWLFGFYILLFYGKTTLTSDFERWNRVLPHGYVAGDWVGNLIVGIHVLLASILVIGGPIQLLPWVRHQAPVFHRRLGQLYLVTAIVVSIAGLVMVWTRGSVGDTIQHYSISLQAVYIMGFAYQSIRYAKARQFNQHRIWALRLFMVTNGGWFFRVGLMSWLVINGGPVGFDPQSFTGPFLTFLAVFTYAIPLSVVLLELYLYACQTLNKTLNYLVSATIFLVTLLTTIGIFGATLGLWFPQIK</sequence>
<dbReference type="InterPro" id="IPR018750">
    <property type="entry name" value="DUF2306_membrane"/>
</dbReference>
<proteinExistence type="predicted"/>
<feature type="transmembrane region" description="Helical" evidence="1">
    <location>
        <begin position="247"/>
        <end position="273"/>
    </location>
</feature>
<feature type="transmembrane region" description="Helical" evidence="1">
    <location>
        <begin position="71"/>
        <end position="93"/>
    </location>
</feature>
<dbReference type="Proteomes" id="UP000477386">
    <property type="component" value="Unassembled WGS sequence"/>
</dbReference>
<dbReference type="Pfam" id="PF10067">
    <property type="entry name" value="DUF2306"/>
    <property type="match status" value="1"/>
</dbReference>
<reference evidence="2 3" key="1">
    <citation type="submission" date="2020-02" db="EMBL/GenBank/DDBJ databases">
        <title>Draft genome sequence of two Spirosoma agri KCTC 52727 and Spirosoma terrae KCTC 52035.</title>
        <authorList>
            <person name="Rojas J."/>
            <person name="Ambika Manirajan B."/>
            <person name="Ratering S."/>
            <person name="Suarez C."/>
            <person name="Schnell S."/>
        </authorList>
    </citation>
    <scope>NUCLEOTIDE SEQUENCE [LARGE SCALE GENOMIC DNA]</scope>
    <source>
        <strain evidence="2 3">KCTC 52727</strain>
    </source>
</reference>
<dbReference type="AlphaFoldDB" id="A0A6M0ITE2"/>
<evidence type="ECO:0000313" key="2">
    <source>
        <dbReference type="EMBL" id="NEU70901.1"/>
    </source>
</evidence>
<gene>
    <name evidence="2" type="ORF">GK091_28815</name>
</gene>
<dbReference type="EMBL" id="JAAGNZ010000011">
    <property type="protein sequence ID" value="NEU70901.1"/>
    <property type="molecule type" value="Genomic_DNA"/>
</dbReference>
<keyword evidence="1" id="KW-1133">Transmembrane helix</keyword>
<feature type="transmembrane region" description="Helical" evidence="1">
    <location>
        <begin position="139"/>
        <end position="156"/>
    </location>
</feature>
<feature type="transmembrane region" description="Helical" evidence="1">
    <location>
        <begin position="209"/>
        <end position="235"/>
    </location>
</feature>
<protein>
    <submittedName>
        <fullName evidence="2">DUF2306 domain-containing protein</fullName>
    </submittedName>
</protein>